<dbReference type="PANTHER" id="PTHR43318:SF1">
    <property type="entry name" value="POLYSACCHARIDE BIOSYNTHESIS PROTEIN EPSC-RELATED"/>
    <property type="match status" value="1"/>
</dbReference>
<reference evidence="4 5" key="1">
    <citation type="submission" date="2020-04" db="EMBL/GenBank/DDBJ databases">
        <title>Draft genome of Leeia sp. IMCC25680.</title>
        <authorList>
            <person name="Song J."/>
            <person name="Cho J.-C."/>
        </authorList>
    </citation>
    <scope>NUCLEOTIDE SEQUENCE [LARGE SCALE GENOMIC DNA]</scope>
    <source>
        <strain evidence="4 5">IMCC25680</strain>
    </source>
</reference>
<dbReference type="CDD" id="cd05237">
    <property type="entry name" value="UDP_invert_4-6DH_SDR_e"/>
    <property type="match status" value="1"/>
</dbReference>
<dbReference type="Pfam" id="PF02719">
    <property type="entry name" value="Polysacc_synt_2"/>
    <property type="match status" value="1"/>
</dbReference>
<accession>A0A847SEL1</accession>
<dbReference type="Proteomes" id="UP000587991">
    <property type="component" value="Unassembled WGS sequence"/>
</dbReference>
<name>A0A847SEL1_9NEIS</name>
<dbReference type="Gene3D" id="3.40.50.720">
    <property type="entry name" value="NAD(P)-binding Rossmann-like Domain"/>
    <property type="match status" value="2"/>
</dbReference>
<evidence type="ECO:0000259" key="3">
    <source>
        <dbReference type="Pfam" id="PF02719"/>
    </source>
</evidence>
<evidence type="ECO:0000256" key="1">
    <source>
        <dbReference type="ARBA" id="ARBA00007430"/>
    </source>
</evidence>
<dbReference type="PANTHER" id="PTHR43318">
    <property type="entry name" value="UDP-N-ACETYLGLUCOSAMINE 4,6-DEHYDRATASE"/>
    <property type="match status" value="1"/>
</dbReference>
<dbReference type="SUPFAM" id="SSF51735">
    <property type="entry name" value="NAD(P)-binding Rossmann-fold domains"/>
    <property type="match status" value="2"/>
</dbReference>
<comment type="caution">
    <text evidence="4">The sequence shown here is derived from an EMBL/GenBank/DDBJ whole genome shotgun (WGS) entry which is preliminary data.</text>
</comment>
<dbReference type="InterPro" id="IPR003869">
    <property type="entry name" value="Polysac_CapD-like"/>
</dbReference>
<dbReference type="EMBL" id="JABAIM010000002">
    <property type="protein sequence ID" value="NLR75876.1"/>
    <property type="molecule type" value="Genomic_DNA"/>
</dbReference>
<proteinExistence type="inferred from homology"/>
<keyword evidence="5" id="KW-1185">Reference proteome</keyword>
<organism evidence="4 5">
    <name type="scientific">Leeia aquatica</name>
    <dbReference type="NCBI Taxonomy" id="2725557"/>
    <lineage>
        <taxon>Bacteria</taxon>
        <taxon>Pseudomonadati</taxon>
        <taxon>Pseudomonadota</taxon>
        <taxon>Betaproteobacteria</taxon>
        <taxon>Neisseriales</taxon>
        <taxon>Leeiaceae</taxon>
        <taxon>Leeia</taxon>
    </lineage>
</organism>
<dbReference type="AlphaFoldDB" id="A0A847SEL1"/>
<comment type="similarity">
    <text evidence="1">Belongs to the polysaccharide synthase family.</text>
</comment>
<sequence>MDALLLPMALLTAIVLRFGGWPHDLGKYWPLLPIAPLVAIPVFIKMGLYRAVVRYMDEKIMVTVFSGVSLSVLLLATVVTMGRFVNMPRSAIVIYWILAMAYIGATRYLARGLLRTLENQQLERTAVAIYGAGRAGSQLALALAADRHYEVVAFFDDDKGLHGRVIAGVHVYPPADAASLIQALQIRQVLLAVPSLPKSRRRDILNTFEPLHVQLKTVPDMKDLVEGSIELADVREVTIEELLGREVVEPIPALMQANITGKVVMVTGAGGSIGAELCRQIIRQQPKALVLFEVSEFALYQIERELRLQLPGGVGLVALLGSVVDQARLESVCRTHGVQTIYHAAAYKHVPIVEDNPLEGARNNILGTFHAAQAAIACGVETFVLISTDKAVRPPNVMGATKRMAELVLQSLATRHSQPVFSMVRFGNVLGSSGSVVPLFREQIRQGGPLTLTHRDITRYFMTIPEAAQLVIQAGAMAKGGEVFLLDMGEPVRIYDLAVKMIHLSGLEVRDERHPEGDIAIRLTGLRPGEKLYEELLVDDNAVQTSHPRVMMANEACWTEADLQAALTVLHESIASAQPTQLLALLSQHVAGFSRPGIPG</sequence>
<feature type="transmembrane region" description="Helical" evidence="2">
    <location>
        <begin position="60"/>
        <end position="85"/>
    </location>
</feature>
<evidence type="ECO:0000256" key="2">
    <source>
        <dbReference type="SAM" id="Phobius"/>
    </source>
</evidence>
<keyword evidence="2" id="KW-0812">Transmembrane</keyword>
<feature type="transmembrane region" description="Helical" evidence="2">
    <location>
        <begin position="91"/>
        <end position="110"/>
    </location>
</feature>
<gene>
    <name evidence="4" type="ORF">HF682_11975</name>
</gene>
<keyword evidence="2" id="KW-1133">Transmembrane helix</keyword>
<dbReference type="Pfam" id="PF13727">
    <property type="entry name" value="CoA_binding_3"/>
    <property type="match status" value="1"/>
</dbReference>
<keyword evidence="2" id="KW-0472">Membrane</keyword>
<dbReference type="InterPro" id="IPR036291">
    <property type="entry name" value="NAD(P)-bd_dom_sf"/>
</dbReference>
<protein>
    <submittedName>
        <fullName evidence="4">Polysaccharide biosynthesis protein</fullName>
    </submittedName>
</protein>
<evidence type="ECO:0000313" key="4">
    <source>
        <dbReference type="EMBL" id="NLR75876.1"/>
    </source>
</evidence>
<dbReference type="InterPro" id="IPR051203">
    <property type="entry name" value="Polysaccharide_Synthase-Rel"/>
</dbReference>
<feature type="transmembrane region" description="Helical" evidence="2">
    <location>
        <begin position="29"/>
        <end position="48"/>
    </location>
</feature>
<feature type="domain" description="Polysaccharide biosynthesis protein CapD-like" evidence="3">
    <location>
        <begin position="264"/>
        <end position="554"/>
    </location>
</feature>
<evidence type="ECO:0000313" key="5">
    <source>
        <dbReference type="Proteomes" id="UP000587991"/>
    </source>
</evidence>